<evidence type="ECO:0000256" key="1">
    <source>
        <dbReference type="SAM" id="Phobius"/>
    </source>
</evidence>
<name>A0AAW2Z1Z3_9EUKA</name>
<organism evidence="2 3">
    <name type="scientific">Acrasis kona</name>
    <dbReference type="NCBI Taxonomy" id="1008807"/>
    <lineage>
        <taxon>Eukaryota</taxon>
        <taxon>Discoba</taxon>
        <taxon>Heterolobosea</taxon>
        <taxon>Tetramitia</taxon>
        <taxon>Eutetramitia</taxon>
        <taxon>Acrasidae</taxon>
        <taxon>Acrasis</taxon>
    </lineage>
</organism>
<keyword evidence="1" id="KW-0812">Transmembrane</keyword>
<dbReference type="SUPFAM" id="SSF52151">
    <property type="entry name" value="FabD/lysophospholipase-like"/>
    <property type="match status" value="1"/>
</dbReference>
<protein>
    <submittedName>
        <fullName evidence="2">Uncharacterized protein</fullName>
    </submittedName>
</protein>
<dbReference type="Gene3D" id="3.40.1090.10">
    <property type="entry name" value="Cytosolic phospholipase A2 catalytic domain"/>
    <property type="match status" value="1"/>
</dbReference>
<accession>A0AAW2Z1Z3</accession>
<feature type="transmembrane region" description="Helical" evidence="1">
    <location>
        <begin position="512"/>
        <end position="536"/>
    </location>
</feature>
<reference evidence="2 3" key="1">
    <citation type="submission" date="2024-03" db="EMBL/GenBank/DDBJ databases">
        <title>The Acrasis kona genome and developmental transcriptomes reveal deep origins of eukaryotic multicellular pathways.</title>
        <authorList>
            <person name="Sheikh S."/>
            <person name="Fu C.-J."/>
            <person name="Brown M.W."/>
            <person name="Baldauf S.L."/>
        </authorList>
    </citation>
    <scope>NUCLEOTIDE SEQUENCE [LARGE SCALE GENOMIC DNA]</scope>
    <source>
        <strain evidence="2 3">ATCC MYA-3509</strain>
    </source>
</reference>
<sequence length="761" mass="86757">MTHLSANQEKQALNPSLNAQEKIVNDMVDSMRNNIDYLTGNFEGMVYFLLSVIFGVLHNGIFVISFAVILSSIIYSGYRPVTSFNPNYKPTDPCMNTTLNCFEYATKNLKYNYFAPVFSKLGFYYLEYDIASGTYATIDEHDNWFRLSCACFFLSLFAMGAITVFWISVVKRSPIGRFIVKKFSNRNQDDVGPRWYFEWQDEVFKKIGGLLALILSFTPLLAISIASSKFLIYILGRFVFTNGTVTTIALVQTAAVVGIAFYILTSRSSLLESLPFQFFLTVVMLILPIVLLIVFSMLCVNFMQDSAWSSYAELFAWCYCLLECLFYEHFSCALHDMYRIRIMKSFFHGGRDVSLSELGSPSESRNVQKTGNHRLLYLANTCLNNYEPMRRDLYPRRYHSFTISQLHMGSVVTGYTIMDDMTTSSAMSISGAVLAINLGTLDRLYSTFFTRFTLAVLSLNLASYISLYRVTLLKVVAHLATIINVILSVAAFVTFAVGYYDEEMARYDVLQILIIVLVTWPIVCAVIIEAIFYLFLLVQSCIHGDKNINYRRVENSRWTMIRRWPINDLPIWRSVTQVLGICEVRSVRNVYCTDGGHFDNLGIYPLLQRRVKNILCFDGSQDKYYTLNDLYATLSIAERDGLIISCSYDKREDEQVDLLEPINIFKNDSASLKLTKDNHIQFTVKYSDNQEGKITYAKATLKGGEFLMVKLHALGDRTFPNITTADQWFTQDLFDAYRLLGKFVAGCAIPTFLGSTGMENK</sequence>
<feature type="transmembrane region" description="Helical" evidence="1">
    <location>
        <begin position="144"/>
        <end position="167"/>
    </location>
</feature>
<dbReference type="InterPro" id="IPR016035">
    <property type="entry name" value="Acyl_Trfase/lysoPLipase"/>
</dbReference>
<feature type="transmembrane region" description="Helical" evidence="1">
    <location>
        <begin position="46"/>
        <end position="70"/>
    </location>
</feature>
<evidence type="ECO:0000313" key="2">
    <source>
        <dbReference type="EMBL" id="KAL0483121.1"/>
    </source>
</evidence>
<feature type="transmembrane region" description="Helical" evidence="1">
    <location>
        <begin position="479"/>
        <end position="500"/>
    </location>
</feature>
<proteinExistence type="predicted"/>
<dbReference type="AlphaFoldDB" id="A0AAW2Z1Z3"/>
<feature type="transmembrane region" description="Helical" evidence="1">
    <location>
        <begin position="448"/>
        <end position="467"/>
    </location>
</feature>
<keyword evidence="1" id="KW-0472">Membrane</keyword>
<gene>
    <name evidence="2" type="ORF">AKO1_015012</name>
</gene>
<feature type="transmembrane region" description="Helical" evidence="1">
    <location>
        <begin position="276"/>
        <end position="300"/>
    </location>
</feature>
<dbReference type="EMBL" id="JAOPGA020000934">
    <property type="protein sequence ID" value="KAL0483121.1"/>
    <property type="molecule type" value="Genomic_DNA"/>
</dbReference>
<feature type="transmembrane region" description="Helical" evidence="1">
    <location>
        <begin position="207"/>
        <end position="226"/>
    </location>
</feature>
<comment type="caution">
    <text evidence="2">The sequence shown here is derived from an EMBL/GenBank/DDBJ whole genome shotgun (WGS) entry which is preliminary data.</text>
</comment>
<feature type="transmembrane region" description="Helical" evidence="1">
    <location>
        <begin position="238"/>
        <end position="264"/>
    </location>
</feature>
<keyword evidence="1" id="KW-1133">Transmembrane helix</keyword>
<dbReference type="Proteomes" id="UP001431209">
    <property type="component" value="Unassembled WGS sequence"/>
</dbReference>
<evidence type="ECO:0000313" key="3">
    <source>
        <dbReference type="Proteomes" id="UP001431209"/>
    </source>
</evidence>
<keyword evidence="3" id="KW-1185">Reference proteome</keyword>